<dbReference type="Pfam" id="PF02073">
    <property type="entry name" value="Peptidase_M29"/>
    <property type="match status" value="1"/>
</dbReference>
<dbReference type="PANTHER" id="PTHR34448">
    <property type="entry name" value="AMINOPEPTIDASE"/>
    <property type="match status" value="1"/>
</dbReference>
<evidence type="ECO:0000256" key="6">
    <source>
        <dbReference type="ARBA" id="ARBA00022670"/>
    </source>
</evidence>
<dbReference type="PANTHER" id="PTHR34448:SF3">
    <property type="entry name" value="AMINOPEPTIDASE AMPS"/>
    <property type="match status" value="1"/>
</dbReference>
<keyword evidence="5 10" id="KW-0031">Aminopeptidase</keyword>
<dbReference type="RefSeq" id="WP_188388236.1">
    <property type="nucleotide sequence ID" value="NZ_BMFK01000001.1"/>
</dbReference>
<evidence type="ECO:0000256" key="2">
    <source>
        <dbReference type="ARBA" id="ARBA00001946"/>
    </source>
</evidence>
<name>A0A917EPU2_9BACI</name>
<comment type="cofactor">
    <cofactor evidence="3">
        <name>Zn(2+)</name>
        <dbReference type="ChEBI" id="CHEBI:29105"/>
    </cofactor>
</comment>
<proteinExistence type="inferred from homology"/>
<evidence type="ECO:0000256" key="8">
    <source>
        <dbReference type="ARBA" id="ARBA00022801"/>
    </source>
</evidence>
<organism evidence="10 11">
    <name type="scientific">Priestia taiwanensis</name>
    <dbReference type="NCBI Taxonomy" id="1347902"/>
    <lineage>
        <taxon>Bacteria</taxon>
        <taxon>Bacillati</taxon>
        <taxon>Bacillota</taxon>
        <taxon>Bacilli</taxon>
        <taxon>Bacillales</taxon>
        <taxon>Bacillaceae</taxon>
        <taxon>Priestia</taxon>
    </lineage>
</organism>
<evidence type="ECO:0000256" key="5">
    <source>
        <dbReference type="ARBA" id="ARBA00022438"/>
    </source>
</evidence>
<evidence type="ECO:0000313" key="10">
    <source>
        <dbReference type="EMBL" id="GGE70216.1"/>
    </source>
</evidence>
<evidence type="ECO:0000256" key="4">
    <source>
        <dbReference type="ARBA" id="ARBA00008236"/>
    </source>
</evidence>
<dbReference type="InterPro" id="IPR052170">
    <property type="entry name" value="M29_Exopeptidase"/>
</dbReference>
<dbReference type="GO" id="GO:0046872">
    <property type="term" value="F:metal ion binding"/>
    <property type="evidence" value="ECO:0007669"/>
    <property type="project" value="UniProtKB-KW"/>
</dbReference>
<gene>
    <name evidence="10" type="primary">ampS</name>
    <name evidence="10" type="ORF">GCM10007140_20190</name>
</gene>
<keyword evidence="8" id="KW-0378">Hydrolase</keyword>
<dbReference type="GO" id="GO:0004177">
    <property type="term" value="F:aminopeptidase activity"/>
    <property type="evidence" value="ECO:0007669"/>
    <property type="project" value="UniProtKB-KW"/>
</dbReference>
<evidence type="ECO:0000256" key="9">
    <source>
        <dbReference type="ARBA" id="ARBA00023049"/>
    </source>
</evidence>
<keyword evidence="6" id="KW-0645">Protease</keyword>
<comment type="caution">
    <text evidence="10">The sequence shown here is derived from an EMBL/GenBank/DDBJ whole genome shotgun (WGS) entry which is preliminary data.</text>
</comment>
<comment type="cofactor">
    <cofactor evidence="1">
        <name>Co(2+)</name>
        <dbReference type="ChEBI" id="CHEBI:48828"/>
    </cofactor>
</comment>
<accession>A0A917EPU2</accession>
<dbReference type="InterPro" id="IPR035097">
    <property type="entry name" value="M29_N-terminal"/>
</dbReference>
<sequence length="408" mass="45120">MISQYIENYAEIAVKLGLNVQKGQQVVVHAPIEAAEFVRNFSKKAYEVGAKNVRVFWSDQALERIHFDLAPDEAFTEFPNWLAKGYEAMVDEKSAFLSIVMSNPDLMKGVDPKRLAESAKARGKALDNYRQAAQSNKVSWCVLGYPSQEWADKVFPDAPKEERFEKLWFAILDATRATLDNPIGAWEEHSATLHQKGSSLNEKKYKALHFQAPGTDLTIELPPTHLWAGGSEKNEDGVPFVANIPTEEVFTLPLKEGANGYVTSTKPLVYQGNIINNFTLTFEKGKVVDVKAEEDLEILQDLIASDEGASYLGEVALVPHESPISQSNLTFYNTLYDENASVHLAIGSAYPVCIENGSEMSAEELKAHGVNTSIVHTDFMIGSADMNIDGITAEGTKEPLFRNGNWAV</sequence>
<comment type="cofactor">
    <cofactor evidence="2">
        <name>Mg(2+)</name>
        <dbReference type="ChEBI" id="CHEBI:18420"/>
    </cofactor>
</comment>
<keyword evidence="11" id="KW-1185">Reference proteome</keyword>
<reference evidence="10" key="2">
    <citation type="submission" date="2020-09" db="EMBL/GenBank/DDBJ databases">
        <authorList>
            <person name="Sun Q."/>
            <person name="Zhou Y."/>
        </authorList>
    </citation>
    <scope>NUCLEOTIDE SEQUENCE</scope>
    <source>
        <strain evidence="10">CGMCC 1.12698</strain>
    </source>
</reference>
<dbReference type="PRINTS" id="PR00919">
    <property type="entry name" value="THERMOPTASE"/>
</dbReference>
<evidence type="ECO:0000256" key="1">
    <source>
        <dbReference type="ARBA" id="ARBA00001941"/>
    </source>
</evidence>
<dbReference type="GO" id="GO:0006508">
    <property type="term" value="P:proteolysis"/>
    <property type="evidence" value="ECO:0007669"/>
    <property type="project" value="UniProtKB-KW"/>
</dbReference>
<protein>
    <submittedName>
        <fullName evidence="10">Aminopeptidase</fullName>
    </submittedName>
</protein>
<evidence type="ECO:0000256" key="3">
    <source>
        <dbReference type="ARBA" id="ARBA00001947"/>
    </source>
</evidence>
<keyword evidence="9" id="KW-0482">Metalloprotease</keyword>
<dbReference type="Gene3D" id="3.40.1830.10">
    <property type="entry name" value="Thermophilic metalloprotease (M29)"/>
    <property type="match status" value="1"/>
</dbReference>
<evidence type="ECO:0000313" key="11">
    <source>
        <dbReference type="Proteomes" id="UP000605259"/>
    </source>
</evidence>
<dbReference type="AlphaFoldDB" id="A0A917EPU2"/>
<dbReference type="InterPro" id="IPR000787">
    <property type="entry name" value="Peptidase_M29"/>
</dbReference>
<dbReference type="GO" id="GO:0008237">
    <property type="term" value="F:metallopeptidase activity"/>
    <property type="evidence" value="ECO:0007669"/>
    <property type="project" value="UniProtKB-KW"/>
</dbReference>
<evidence type="ECO:0000256" key="7">
    <source>
        <dbReference type="ARBA" id="ARBA00022723"/>
    </source>
</evidence>
<dbReference type="Proteomes" id="UP000605259">
    <property type="component" value="Unassembled WGS sequence"/>
</dbReference>
<comment type="similarity">
    <text evidence="4">Belongs to the peptidase M29 family.</text>
</comment>
<dbReference type="SUPFAM" id="SSF144052">
    <property type="entry name" value="Thermophilic metalloprotease-like"/>
    <property type="match status" value="1"/>
</dbReference>
<dbReference type="EMBL" id="BMFK01000001">
    <property type="protein sequence ID" value="GGE70216.1"/>
    <property type="molecule type" value="Genomic_DNA"/>
</dbReference>
<reference evidence="10" key="1">
    <citation type="journal article" date="2014" name="Int. J. Syst. Evol. Microbiol.">
        <title>Complete genome sequence of Corynebacterium casei LMG S-19264T (=DSM 44701T), isolated from a smear-ripened cheese.</title>
        <authorList>
            <consortium name="US DOE Joint Genome Institute (JGI-PGF)"/>
            <person name="Walter F."/>
            <person name="Albersmeier A."/>
            <person name="Kalinowski J."/>
            <person name="Ruckert C."/>
        </authorList>
    </citation>
    <scope>NUCLEOTIDE SEQUENCE</scope>
    <source>
        <strain evidence="10">CGMCC 1.12698</strain>
    </source>
</reference>
<keyword evidence="7" id="KW-0479">Metal-binding</keyword>